<comment type="caution">
    <text evidence="15">The sequence shown here is derived from an EMBL/GenBank/DDBJ whole genome shotgun (WGS) entry which is preliminary data.</text>
</comment>
<dbReference type="Proteomes" id="UP000269438">
    <property type="component" value="Unassembled WGS sequence"/>
</dbReference>
<reference evidence="15 16" key="1">
    <citation type="submission" date="2018-10" db="EMBL/GenBank/DDBJ databases">
        <authorList>
            <person name="Li J."/>
        </authorList>
    </citation>
    <scope>NUCLEOTIDE SEQUENCE [LARGE SCALE GENOMIC DNA]</scope>
    <source>
        <strain evidence="15 16">JCM 11654</strain>
    </source>
</reference>
<dbReference type="Pfam" id="PF10099">
    <property type="entry name" value="RskA_C"/>
    <property type="match status" value="1"/>
</dbReference>
<keyword evidence="6" id="KW-0805">Transcription regulation</keyword>
<evidence type="ECO:0000256" key="6">
    <source>
        <dbReference type="ARBA" id="ARBA00023015"/>
    </source>
</evidence>
<evidence type="ECO:0000256" key="5">
    <source>
        <dbReference type="ARBA" id="ARBA00022989"/>
    </source>
</evidence>
<comment type="subcellular location">
    <subcellularLocation>
        <location evidence="2">Cell membrane</location>
    </subcellularLocation>
    <subcellularLocation>
        <location evidence="1">Membrane</location>
        <topology evidence="1">Single-pass membrane protein</topology>
    </subcellularLocation>
</comment>
<dbReference type="EMBL" id="RCUY01000011">
    <property type="protein sequence ID" value="RLP80856.1"/>
    <property type="molecule type" value="Genomic_DNA"/>
</dbReference>
<evidence type="ECO:0000313" key="14">
    <source>
        <dbReference type="EMBL" id="RLP80856.1"/>
    </source>
</evidence>
<dbReference type="InterPro" id="IPR018764">
    <property type="entry name" value="RskA_C"/>
</dbReference>
<proteinExistence type="predicted"/>
<evidence type="ECO:0000256" key="3">
    <source>
        <dbReference type="ARBA" id="ARBA00022475"/>
    </source>
</evidence>
<dbReference type="PANTHER" id="PTHR37461:SF1">
    <property type="entry name" value="ANTI-SIGMA-K FACTOR RSKA"/>
    <property type="match status" value="1"/>
</dbReference>
<dbReference type="InterPro" id="IPR051474">
    <property type="entry name" value="Anti-sigma-K/W_factor"/>
</dbReference>
<keyword evidence="4 12" id="KW-0812">Transmembrane</keyword>
<evidence type="ECO:0000313" key="15">
    <source>
        <dbReference type="EMBL" id="RLP84641.1"/>
    </source>
</evidence>
<evidence type="ECO:0000256" key="8">
    <source>
        <dbReference type="ARBA" id="ARBA00023163"/>
    </source>
</evidence>
<name>A0A3L7AYN9_9MICO</name>
<evidence type="ECO:0000256" key="11">
    <source>
        <dbReference type="SAM" id="MobiDB-lite"/>
    </source>
</evidence>
<dbReference type="GO" id="GO:0016989">
    <property type="term" value="F:sigma factor antagonist activity"/>
    <property type="evidence" value="ECO:0007669"/>
    <property type="project" value="TreeGrafter"/>
</dbReference>
<dbReference type="InterPro" id="IPR041916">
    <property type="entry name" value="Anti_sigma_zinc_sf"/>
</dbReference>
<evidence type="ECO:0000259" key="13">
    <source>
        <dbReference type="Pfam" id="PF10099"/>
    </source>
</evidence>
<dbReference type="GO" id="GO:0005886">
    <property type="term" value="C:plasma membrane"/>
    <property type="evidence" value="ECO:0007669"/>
    <property type="project" value="UniProtKB-SubCell"/>
</dbReference>
<protein>
    <recommendedName>
        <fullName evidence="10">Regulator of SigK</fullName>
    </recommendedName>
    <alternativeName>
        <fullName evidence="9">Sigma-K anti-sigma factor RskA</fullName>
    </alternativeName>
</protein>
<dbReference type="PANTHER" id="PTHR37461">
    <property type="entry name" value="ANTI-SIGMA-K FACTOR RSKA"/>
    <property type="match status" value="1"/>
</dbReference>
<evidence type="ECO:0000256" key="1">
    <source>
        <dbReference type="ARBA" id="ARBA00004167"/>
    </source>
</evidence>
<evidence type="ECO:0000313" key="16">
    <source>
        <dbReference type="Proteomes" id="UP000269438"/>
    </source>
</evidence>
<evidence type="ECO:0000256" key="2">
    <source>
        <dbReference type="ARBA" id="ARBA00004236"/>
    </source>
</evidence>
<dbReference type="EMBL" id="RCUY01000001">
    <property type="protein sequence ID" value="RLP84641.1"/>
    <property type="molecule type" value="Genomic_DNA"/>
</dbReference>
<dbReference type="RefSeq" id="WP_121687119.1">
    <property type="nucleotide sequence ID" value="NZ_RCUY01000001.1"/>
</dbReference>
<evidence type="ECO:0000256" key="12">
    <source>
        <dbReference type="SAM" id="Phobius"/>
    </source>
</evidence>
<keyword evidence="16" id="KW-1185">Reference proteome</keyword>
<organism evidence="15 16">
    <name type="scientific">Mycetocola lacteus</name>
    <dbReference type="NCBI Taxonomy" id="76637"/>
    <lineage>
        <taxon>Bacteria</taxon>
        <taxon>Bacillati</taxon>
        <taxon>Actinomycetota</taxon>
        <taxon>Actinomycetes</taxon>
        <taxon>Micrococcales</taxon>
        <taxon>Microbacteriaceae</taxon>
        <taxon>Mycetocola</taxon>
    </lineage>
</organism>
<dbReference type="Gene3D" id="1.10.10.1320">
    <property type="entry name" value="Anti-sigma factor, zinc-finger domain"/>
    <property type="match status" value="1"/>
</dbReference>
<dbReference type="OrthoDB" id="153510at2"/>
<dbReference type="AlphaFoldDB" id="A0A3L7AYN9"/>
<keyword evidence="7 12" id="KW-0472">Membrane</keyword>
<keyword evidence="3" id="KW-1003">Cell membrane</keyword>
<feature type="region of interest" description="Disordered" evidence="11">
    <location>
        <begin position="124"/>
        <end position="153"/>
    </location>
</feature>
<evidence type="ECO:0000256" key="9">
    <source>
        <dbReference type="ARBA" id="ARBA00029829"/>
    </source>
</evidence>
<keyword evidence="5 12" id="KW-1133">Transmembrane helix</keyword>
<feature type="compositionally biased region" description="Low complexity" evidence="11">
    <location>
        <begin position="124"/>
        <end position="142"/>
    </location>
</feature>
<gene>
    <name evidence="15" type="ORF">D9V34_01170</name>
    <name evidence="14" type="ORF">D9V34_13465</name>
</gene>
<sequence length="312" mass="30787">MTTTNMTPEERESLAAGFALDALDAEETRVAQALLNSDPAFAAEVASFDSVTDGLAALVAPAVPSAALRGSILDAIQTLPQQGAQGTEATVGSAVPSGTPTVASVVASPAAAAAAAESSADTAVSGSASSAPADSVAPVVPSTRTVESTPVTRARGSRLRGVRLLTGVLAAVLLVVAGVGLGRSVFAPTVAPEASDHTLTSLLASADLQRSSTPVTGGGTATVVWSPDHARAAIATSDLPELGKDRVLELWLIDGSGARAAGTFTPGDSGVTWTLLDGTLKPGDSVGMTVEPKGGSKAPTTDPILVVGTSTS</sequence>
<feature type="domain" description="Anti-sigma K factor RskA C-terminal" evidence="13">
    <location>
        <begin position="166"/>
        <end position="304"/>
    </location>
</feature>
<dbReference type="GO" id="GO:0006417">
    <property type="term" value="P:regulation of translation"/>
    <property type="evidence" value="ECO:0007669"/>
    <property type="project" value="TreeGrafter"/>
</dbReference>
<accession>A0A3L7AYN9</accession>
<keyword evidence="8" id="KW-0804">Transcription</keyword>
<feature type="transmembrane region" description="Helical" evidence="12">
    <location>
        <begin position="162"/>
        <end position="182"/>
    </location>
</feature>
<evidence type="ECO:0000256" key="10">
    <source>
        <dbReference type="ARBA" id="ARBA00030803"/>
    </source>
</evidence>
<evidence type="ECO:0000256" key="4">
    <source>
        <dbReference type="ARBA" id="ARBA00022692"/>
    </source>
</evidence>
<evidence type="ECO:0000256" key="7">
    <source>
        <dbReference type="ARBA" id="ARBA00023136"/>
    </source>
</evidence>